<evidence type="ECO:0008006" key="3">
    <source>
        <dbReference type="Google" id="ProtNLM"/>
    </source>
</evidence>
<accession>A0AAV3XG84</accession>
<dbReference type="Proteomes" id="UP001050975">
    <property type="component" value="Unassembled WGS sequence"/>
</dbReference>
<comment type="caution">
    <text evidence="1">The sequence shown here is derived from an EMBL/GenBank/DDBJ whole genome shotgun (WGS) entry which is preliminary data.</text>
</comment>
<dbReference type="EMBL" id="BLAY01000066">
    <property type="protein sequence ID" value="GET39464.1"/>
    <property type="molecule type" value="Genomic_DNA"/>
</dbReference>
<dbReference type="InterPro" id="IPR051404">
    <property type="entry name" value="TA_system_antitoxin"/>
</dbReference>
<dbReference type="PANTHER" id="PTHR34504">
    <property type="entry name" value="ANTITOXIN HICB"/>
    <property type="match status" value="1"/>
</dbReference>
<sequence>MSNIRQFTAIIERENDGYVALCPELDIASQGDTVEQARSNLIEALELFFEVADPSEIERRLKNEVFITRLEVSVG</sequence>
<dbReference type="AlphaFoldDB" id="A0AAV3XG84"/>
<dbReference type="RefSeq" id="WP_226584826.1">
    <property type="nucleotide sequence ID" value="NZ_BLAY01000066.1"/>
</dbReference>
<organism evidence="1 2">
    <name type="scientific">Microseira wollei NIES-4236</name>
    <dbReference type="NCBI Taxonomy" id="2530354"/>
    <lineage>
        <taxon>Bacteria</taxon>
        <taxon>Bacillati</taxon>
        <taxon>Cyanobacteriota</taxon>
        <taxon>Cyanophyceae</taxon>
        <taxon>Oscillatoriophycideae</taxon>
        <taxon>Aerosakkonematales</taxon>
        <taxon>Aerosakkonemataceae</taxon>
        <taxon>Microseira</taxon>
    </lineage>
</organism>
<dbReference type="InterPro" id="IPR035069">
    <property type="entry name" value="TTHA1013/TTHA0281-like"/>
</dbReference>
<dbReference type="Gene3D" id="3.30.160.250">
    <property type="match status" value="1"/>
</dbReference>
<reference evidence="1" key="1">
    <citation type="submission" date="2019-10" db="EMBL/GenBank/DDBJ databases">
        <title>Draft genome sequece of Microseira wollei NIES-4236.</title>
        <authorList>
            <person name="Yamaguchi H."/>
            <person name="Suzuki S."/>
            <person name="Kawachi M."/>
        </authorList>
    </citation>
    <scope>NUCLEOTIDE SEQUENCE</scope>
    <source>
        <strain evidence="1">NIES-4236</strain>
    </source>
</reference>
<evidence type="ECO:0000313" key="2">
    <source>
        <dbReference type="Proteomes" id="UP001050975"/>
    </source>
</evidence>
<protein>
    <recommendedName>
        <fullName evidence="3">HicB-like antitoxin of toxin-antitoxin system domain-containing protein</fullName>
    </recommendedName>
</protein>
<dbReference type="SUPFAM" id="SSF143100">
    <property type="entry name" value="TTHA1013/TTHA0281-like"/>
    <property type="match status" value="1"/>
</dbReference>
<proteinExistence type="predicted"/>
<name>A0AAV3XG84_9CYAN</name>
<gene>
    <name evidence="1" type="ORF">MiSe_42330</name>
</gene>
<dbReference type="PANTHER" id="PTHR34504:SF2">
    <property type="entry name" value="UPF0150 PROTEIN SSL0259"/>
    <property type="match status" value="1"/>
</dbReference>
<evidence type="ECO:0000313" key="1">
    <source>
        <dbReference type="EMBL" id="GET39464.1"/>
    </source>
</evidence>
<keyword evidence="2" id="KW-1185">Reference proteome</keyword>